<evidence type="ECO:0000313" key="2">
    <source>
        <dbReference type="EMBL" id="OWK04425.1"/>
    </source>
</evidence>
<dbReference type="Pfam" id="PF02784">
    <property type="entry name" value="Orn_Arg_deC_N"/>
    <property type="match status" value="1"/>
</dbReference>
<gene>
    <name evidence="2" type="ORF">Celaphus_00016451</name>
</gene>
<dbReference type="InterPro" id="IPR022644">
    <property type="entry name" value="De-COase2_N"/>
</dbReference>
<dbReference type="AlphaFoldDB" id="A0A212CEL1"/>
<proteinExistence type="predicted"/>
<dbReference type="SUPFAM" id="SSF51419">
    <property type="entry name" value="PLP-binding barrel"/>
    <property type="match status" value="1"/>
</dbReference>
<dbReference type="OrthoDB" id="5034579at2759"/>
<dbReference type="PANTHER" id="PTHR11482">
    <property type="entry name" value="ARGININE/DIAMINOPIMELATE/ORNITHINE DECARBOXYLASE"/>
    <property type="match status" value="1"/>
</dbReference>
<dbReference type="EMBL" id="MKHE01000021">
    <property type="protein sequence ID" value="OWK04425.1"/>
    <property type="molecule type" value="Genomic_DNA"/>
</dbReference>
<name>A0A212CEL1_CEREH</name>
<dbReference type="GO" id="GO:0005737">
    <property type="term" value="C:cytoplasm"/>
    <property type="evidence" value="ECO:0007669"/>
    <property type="project" value="TreeGrafter"/>
</dbReference>
<dbReference type="Proteomes" id="UP000242450">
    <property type="component" value="Chromosome 21"/>
</dbReference>
<accession>A0A212CEL1</accession>
<evidence type="ECO:0000259" key="1">
    <source>
        <dbReference type="Pfam" id="PF02784"/>
    </source>
</evidence>
<reference evidence="2 3" key="1">
    <citation type="journal article" date="2018" name="Mol. Genet. Genomics">
        <title>The red deer Cervus elaphus genome CerEla1.0: sequencing, annotating, genes, and chromosomes.</title>
        <authorList>
            <person name="Bana N.A."/>
            <person name="Nyiri A."/>
            <person name="Nagy J."/>
            <person name="Frank K."/>
            <person name="Nagy T."/>
            <person name="Steger V."/>
            <person name="Schiller M."/>
            <person name="Lakatos P."/>
            <person name="Sugar L."/>
            <person name="Horn P."/>
            <person name="Barta E."/>
            <person name="Orosz L."/>
        </authorList>
    </citation>
    <scope>NUCLEOTIDE SEQUENCE [LARGE SCALE GENOMIC DNA]</scope>
    <source>
        <strain evidence="2">Hungarian</strain>
    </source>
</reference>
<dbReference type="GO" id="GO:0033387">
    <property type="term" value="P:putrescine biosynthetic process from arginine, via ornithine"/>
    <property type="evidence" value="ECO:0007669"/>
    <property type="project" value="TreeGrafter"/>
</dbReference>
<dbReference type="PRINTS" id="PR01182">
    <property type="entry name" value="ORNDCRBXLASE"/>
</dbReference>
<dbReference type="Gene3D" id="3.20.20.10">
    <property type="entry name" value="Alanine racemase"/>
    <property type="match status" value="1"/>
</dbReference>
<sequence length="104" mass="11444">MKTCASTGIRFDCASMTGIQLAQSFMVPPERIIYVSSSKQVSQIKYAANNGIQMVTFDSEVELIKVARAYPKAKSVLWVATNDSKAVCHLSVKFGPRVKTSRIL</sequence>
<dbReference type="PANTHER" id="PTHR11482:SF42">
    <property type="entry name" value="ORNITHINE DECARBOXYLASE"/>
    <property type="match status" value="1"/>
</dbReference>
<protein>
    <recommendedName>
        <fullName evidence="1">Orn/DAP/Arg decarboxylase 2 N-terminal domain-containing protein</fullName>
    </recommendedName>
</protein>
<organism evidence="2 3">
    <name type="scientific">Cervus elaphus hippelaphus</name>
    <name type="common">European red deer</name>
    <dbReference type="NCBI Taxonomy" id="46360"/>
    <lineage>
        <taxon>Eukaryota</taxon>
        <taxon>Metazoa</taxon>
        <taxon>Chordata</taxon>
        <taxon>Craniata</taxon>
        <taxon>Vertebrata</taxon>
        <taxon>Euteleostomi</taxon>
        <taxon>Mammalia</taxon>
        <taxon>Eutheria</taxon>
        <taxon>Laurasiatheria</taxon>
        <taxon>Artiodactyla</taxon>
        <taxon>Ruminantia</taxon>
        <taxon>Pecora</taxon>
        <taxon>Cervidae</taxon>
        <taxon>Cervinae</taxon>
        <taxon>Cervus</taxon>
    </lineage>
</organism>
<dbReference type="InterPro" id="IPR029066">
    <property type="entry name" value="PLP-binding_barrel"/>
</dbReference>
<comment type="caution">
    <text evidence="2">The sequence shown here is derived from an EMBL/GenBank/DDBJ whole genome shotgun (WGS) entry which is preliminary data.</text>
</comment>
<dbReference type="GO" id="GO:0004586">
    <property type="term" value="F:ornithine decarboxylase activity"/>
    <property type="evidence" value="ECO:0007669"/>
    <property type="project" value="TreeGrafter"/>
</dbReference>
<feature type="domain" description="Orn/DAP/Arg decarboxylase 2 N-terminal" evidence="1">
    <location>
        <begin position="2"/>
        <end position="99"/>
    </location>
</feature>
<evidence type="ECO:0000313" key="3">
    <source>
        <dbReference type="Proteomes" id="UP000242450"/>
    </source>
</evidence>
<keyword evidence="3" id="KW-1185">Reference proteome</keyword>
<dbReference type="InterPro" id="IPR002433">
    <property type="entry name" value="Orn_de-COase"/>
</dbReference>